<dbReference type="GO" id="GO:0000156">
    <property type="term" value="F:phosphorelay response regulator activity"/>
    <property type="evidence" value="ECO:0007669"/>
    <property type="project" value="TreeGrafter"/>
</dbReference>
<dbReference type="RefSeq" id="WP_041502552.1">
    <property type="nucleotide sequence ID" value="NZ_JPIT01000009.1"/>
</dbReference>
<dbReference type="InterPro" id="IPR039420">
    <property type="entry name" value="WalR-like"/>
</dbReference>
<dbReference type="OrthoDB" id="9797341at2"/>
<reference evidence="10 13" key="1">
    <citation type="submission" date="2014-07" db="EMBL/GenBank/DDBJ databases">
        <title>Porphyromonadaceae bacterium OUH 308042 = ATCC BAA-2681 = DSM 28342 draft genome.</title>
        <authorList>
            <person name="Sydenham T.V."/>
            <person name="Hasman H."/>
            <person name="Justensen U.S."/>
        </authorList>
    </citation>
    <scope>NUCLEOTIDE SEQUENCE [LARGE SCALE GENOMIC DNA]</scope>
    <source>
        <strain evidence="10 13">OUH 308042</strain>
    </source>
</reference>
<dbReference type="Gene3D" id="3.40.50.2300">
    <property type="match status" value="1"/>
</dbReference>
<dbReference type="EMBL" id="JPIU01000050">
    <property type="protein sequence ID" value="KIO42709.1"/>
    <property type="molecule type" value="Genomic_DNA"/>
</dbReference>
<gene>
    <name evidence="10" type="ORF">BA92_14240</name>
    <name evidence="11" type="ORF">IE90_03660</name>
</gene>
<keyword evidence="1 6" id="KW-0597">Phosphoprotein</keyword>
<evidence type="ECO:0000313" key="12">
    <source>
        <dbReference type="Proteomes" id="UP000031937"/>
    </source>
</evidence>
<dbReference type="PROSITE" id="PS51755">
    <property type="entry name" value="OMPR_PHOB"/>
    <property type="match status" value="1"/>
</dbReference>
<evidence type="ECO:0000313" key="13">
    <source>
        <dbReference type="Proteomes" id="UP000031980"/>
    </source>
</evidence>
<evidence type="ECO:0000256" key="2">
    <source>
        <dbReference type="ARBA" id="ARBA00023012"/>
    </source>
</evidence>
<dbReference type="SUPFAM" id="SSF52172">
    <property type="entry name" value="CheY-like"/>
    <property type="match status" value="1"/>
</dbReference>
<evidence type="ECO:0000259" key="9">
    <source>
        <dbReference type="PROSITE" id="PS51755"/>
    </source>
</evidence>
<evidence type="ECO:0000313" key="11">
    <source>
        <dbReference type="EMBL" id="KIO46466.1"/>
    </source>
</evidence>
<sequence length="232" mass="26684">MVKVLYAEDDALYADMCRNYLKNLGYDVYYASTGTEAWRLYQEVGPDIVLLDVMMPEMSGYEVAKLIRKKDEQVPILFVSSLTSSRSVVEGLQLGANDYIRKEYLIDEVGARMQSILRISGLNRKKEDSLIYISEYTKLNYVESELIVKGEVIHLTPLELRLIRFLEKHANEVVKKQDVMEACWGNDFVATSRYLDKFISRIRKLLVNDPTLKISTTWRVGYCLVKKGEANG</sequence>
<feature type="domain" description="OmpR/PhoB-type" evidence="9">
    <location>
        <begin position="128"/>
        <end position="226"/>
    </location>
</feature>
<protein>
    <submittedName>
        <fullName evidence="10">Uncharacterized protein</fullName>
    </submittedName>
</protein>
<evidence type="ECO:0000256" key="5">
    <source>
        <dbReference type="ARBA" id="ARBA00023163"/>
    </source>
</evidence>
<evidence type="ECO:0000256" key="7">
    <source>
        <dbReference type="PROSITE-ProRule" id="PRU01091"/>
    </source>
</evidence>
<dbReference type="SMART" id="SM00862">
    <property type="entry name" value="Trans_reg_C"/>
    <property type="match status" value="1"/>
</dbReference>
<evidence type="ECO:0000256" key="4">
    <source>
        <dbReference type="ARBA" id="ARBA00023125"/>
    </source>
</evidence>
<name>A0A0C3RDA3_9PORP</name>
<dbReference type="InterPro" id="IPR036388">
    <property type="entry name" value="WH-like_DNA-bd_sf"/>
</dbReference>
<dbReference type="GO" id="GO:0005829">
    <property type="term" value="C:cytosol"/>
    <property type="evidence" value="ECO:0007669"/>
    <property type="project" value="TreeGrafter"/>
</dbReference>
<keyword evidence="5" id="KW-0804">Transcription</keyword>
<evidence type="ECO:0000256" key="1">
    <source>
        <dbReference type="ARBA" id="ARBA00022553"/>
    </source>
</evidence>
<evidence type="ECO:0000256" key="6">
    <source>
        <dbReference type="PROSITE-ProRule" id="PRU00169"/>
    </source>
</evidence>
<dbReference type="InterPro" id="IPR001867">
    <property type="entry name" value="OmpR/PhoB-type_DNA-bd"/>
</dbReference>
<evidence type="ECO:0000313" key="10">
    <source>
        <dbReference type="EMBL" id="KIO42709.1"/>
    </source>
</evidence>
<evidence type="ECO:0000259" key="8">
    <source>
        <dbReference type="PROSITE" id="PS50110"/>
    </source>
</evidence>
<proteinExistence type="predicted"/>
<dbReference type="Proteomes" id="UP000031937">
    <property type="component" value="Unassembled WGS sequence"/>
</dbReference>
<dbReference type="CDD" id="cd00383">
    <property type="entry name" value="trans_reg_C"/>
    <property type="match status" value="1"/>
</dbReference>
<dbReference type="InterPro" id="IPR011006">
    <property type="entry name" value="CheY-like_superfamily"/>
</dbReference>
<feature type="domain" description="Response regulatory" evidence="8">
    <location>
        <begin position="3"/>
        <end position="117"/>
    </location>
</feature>
<dbReference type="AlphaFoldDB" id="A0A0C3RDA3"/>
<reference evidence="11 12" key="2">
    <citation type="submission" date="2014-07" db="EMBL/GenBank/DDBJ databases">
        <title>Porphyromonadaceae bacterium OUH 334697 = ATCC BAA-2682 = DSM 28341 draft genome.</title>
        <authorList>
            <person name="Sydenham T.V."/>
            <person name="Hasman H."/>
            <person name="Justesen U.S."/>
        </authorList>
    </citation>
    <scope>NUCLEOTIDE SEQUENCE [LARGE SCALE GENOMIC DNA]</scope>
    <source>
        <strain evidence="11 12">OUH 334697</strain>
    </source>
</reference>
<dbReference type="PANTHER" id="PTHR48111">
    <property type="entry name" value="REGULATOR OF RPOS"/>
    <property type="match status" value="1"/>
</dbReference>
<dbReference type="GO" id="GO:0032993">
    <property type="term" value="C:protein-DNA complex"/>
    <property type="evidence" value="ECO:0007669"/>
    <property type="project" value="TreeGrafter"/>
</dbReference>
<dbReference type="Pfam" id="PF00072">
    <property type="entry name" value="Response_reg"/>
    <property type="match status" value="1"/>
</dbReference>
<accession>A0A0C3RDA3</accession>
<organism evidence="10 13">
    <name type="scientific">Sanguibacteroides justesenii</name>
    <dbReference type="NCBI Taxonomy" id="1547597"/>
    <lineage>
        <taxon>Bacteria</taxon>
        <taxon>Pseudomonadati</taxon>
        <taxon>Bacteroidota</taxon>
        <taxon>Bacteroidia</taxon>
        <taxon>Bacteroidales</taxon>
        <taxon>Porphyromonadaceae</taxon>
        <taxon>Sanguibacteroides</taxon>
    </lineage>
</organism>
<keyword evidence="13" id="KW-1185">Reference proteome</keyword>
<evidence type="ECO:0000256" key="3">
    <source>
        <dbReference type="ARBA" id="ARBA00023015"/>
    </source>
</evidence>
<keyword evidence="3" id="KW-0805">Transcription regulation</keyword>
<dbReference type="GO" id="GO:0006355">
    <property type="term" value="P:regulation of DNA-templated transcription"/>
    <property type="evidence" value="ECO:0007669"/>
    <property type="project" value="InterPro"/>
</dbReference>
<dbReference type="GO" id="GO:0000976">
    <property type="term" value="F:transcription cis-regulatory region binding"/>
    <property type="evidence" value="ECO:0007669"/>
    <property type="project" value="TreeGrafter"/>
</dbReference>
<keyword evidence="4 7" id="KW-0238">DNA-binding</keyword>
<comment type="caution">
    <text evidence="10">The sequence shown here is derived from an EMBL/GenBank/DDBJ whole genome shotgun (WGS) entry which is preliminary data.</text>
</comment>
<dbReference type="PANTHER" id="PTHR48111:SF1">
    <property type="entry name" value="TWO-COMPONENT RESPONSE REGULATOR ORR33"/>
    <property type="match status" value="1"/>
</dbReference>
<keyword evidence="2" id="KW-0902">Two-component regulatory system</keyword>
<dbReference type="Gene3D" id="1.10.10.10">
    <property type="entry name" value="Winged helix-like DNA-binding domain superfamily/Winged helix DNA-binding domain"/>
    <property type="match status" value="1"/>
</dbReference>
<dbReference type="InterPro" id="IPR001789">
    <property type="entry name" value="Sig_transdc_resp-reg_receiver"/>
</dbReference>
<feature type="DNA-binding region" description="OmpR/PhoB-type" evidence="7">
    <location>
        <begin position="128"/>
        <end position="226"/>
    </location>
</feature>
<dbReference type="PROSITE" id="PS50110">
    <property type="entry name" value="RESPONSE_REGULATORY"/>
    <property type="match status" value="1"/>
</dbReference>
<dbReference type="SMART" id="SM00448">
    <property type="entry name" value="REC"/>
    <property type="match status" value="1"/>
</dbReference>
<dbReference type="CDD" id="cd17574">
    <property type="entry name" value="REC_OmpR"/>
    <property type="match status" value="1"/>
</dbReference>
<feature type="modified residue" description="4-aspartylphosphate" evidence="6">
    <location>
        <position position="52"/>
    </location>
</feature>
<dbReference type="Proteomes" id="UP000031980">
    <property type="component" value="Unassembled WGS sequence"/>
</dbReference>
<dbReference type="Pfam" id="PF00486">
    <property type="entry name" value="Trans_reg_C"/>
    <property type="match status" value="1"/>
</dbReference>
<dbReference type="EMBL" id="JPIT01000009">
    <property type="protein sequence ID" value="KIO46466.1"/>
    <property type="molecule type" value="Genomic_DNA"/>
</dbReference>